<evidence type="ECO:0000313" key="8">
    <source>
        <dbReference type="EMBL" id="GAA54359.1"/>
    </source>
</evidence>
<comment type="cofactor">
    <cofactor evidence="2">
        <name>Mg(2+)</name>
        <dbReference type="ChEBI" id="CHEBI:18420"/>
    </cofactor>
</comment>
<evidence type="ECO:0000256" key="5">
    <source>
        <dbReference type="ARBA" id="ARBA00022801"/>
    </source>
</evidence>
<dbReference type="InterPro" id="IPR039121">
    <property type="entry name" value="NUDT19"/>
</dbReference>
<keyword evidence="6" id="KW-0460">Magnesium</keyword>
<keyword evidence="9" id="KW-1185">Reference proteome</keyword>
<dbReference type="GO" id="GO:0046872">
    <property type="term" value="F:metal ion binding"/>
    <property type="evidence" value="ECO:0007669"/>
    <property type="project" value="UniProtKB-KW"/>
</dbReference>
<evidence type="ECO:0000256" key="4">
    <source>
        <dbReference type="ARBA" id="ARBA00022723"/>
    </source>
</evidence>
<evidence type="ECO:0000256" key="3">
    <source>
        <dbReference type="ARBA" id="ARBA00005582"/>
    </source>
</evidence>
<evidence type="ECO:0000256" key="1">
    <source>
        <dbReference type="ARBA" id="ARBA00001936"/>
    </source>
</evidence>
<dbReference type="Proteomes" id="UP000008909">
    <property type="component" value="Unassembled WGS sequence"/>
</dbReference>
<keyword evidence="5" id="KW-0378">Hydrolase</keyword>
<evidence type="ECO:0000256" key="7">
    <source>
        <dbReference type="ARBA" id="ARBA00023211"/>
    </source>
</evidence>
<proteinExistence type="inferred from homology"/>
<reference key="2">
    <citation type="submission" date="2011-10" db="EMBL/GenBank/DDBJ databases">
        <title>The genome and transcriptome sequence of Clonorchis sinensis provide insights into the carcinogenic liver fluke.</title>
        <authorList>
            <person name="Wang X."/>
            <person name="Huang Y."/>
            <person name="Chen W."/>
            <person name="Liu H."/>
            <person name="Guo L."/>
            <person name="Chen Y."/>
            <person name="Luo F."/>
            <person name="Zhou W."/>
            <person name="Sun J."/>
            <person name="Mao Q."/>
            <person name="Liang P."/>
            <person name="Zhou C."/>
            <person name="Tian Y."/>
            <person name="Men J."/>
            <person name="Lv X."/>
            <person name="Huang L."/>
            <person name="Zhou J."/>
            <person name="Hu Y."/>
            <person name="Li R."/>
            <person name="Zhang F."/>
            <person name="Lei H."/>
            <person name="Li X."/>
            <person name="Hu X."/>
            <person name="Liang C."/>
            <person name="Xu J."/>
            <person name="Wu Z."/>
            <person name="Yu X."/>
        </authorList>
    </citation>
    <scope>NUCLEOTIDE SEQUENCE</scope>
    <source>
        <strain>Henan</strain>
    </source>
</reference>
<reference evidence="8" key="1">
    <citation type="journal article" date="2011" name="Genome Biol.">
        <title>The draft genome of the carcinogenic human liver fluke Clonorchis sinensis.</title>
        <authorList>
            <person name="Wang X."/>
            <person name="Chen W."/>
            <person name="Huang Y."/>
            <person name="Sun J."/>
            <person name="Men J."/>
            <person name="Liu H."/>
            <person name="Luo F."/>
            <person name="Guo L."/>
            <person name="Lv X."/>
            <person name="Deng C."/>
            <person name="Zhou C."/>
            <person name="Fan Y."/>
            <person name="Li X."/>
            <person name="Huang L."/>
            <person name="Hu Y."/>
            <person name="Liang C."/>
            <person name="Hu X."/>
            <person name="Xu J."/>
            <person name="Yu X."/>
        </authorList>
    </citation>
    <scope>NUCLEOTIDE SEQUENCE [LARGE SCALE GENOMIC DNA]</scope>
    <source>
        <strain evidence="8">Henan</strain>
    </source>
</reference>
<dbReference type="Gene3D" id="3.90.79.10">
    <property type="entry name" value="Nucleoside Triphosphate Pyrophosphohydrolase"/>
    <property type="match status" value="1"/>
</dbReference>
<dbReference type="SUPFAM" id="SSF55811">
    <property type="entry name" value="Nudix"/>
    <property type="match status" value="1"/>
</dbReference>
<protein>
    <submittedName>
        <fullName evidence="8">Nucleoside diphosphate-linked moiety X motif 19 mitochondrial</fullName>
    </submittedName>
</protein>
<dbReference type="GO" id="GO:0016818">
    <property type="term" value="F:hydrolase activity, acting on acid anhydrides, in phosphorus-containing anhydrides"/>
    <property type="evidence" value="ECO:0007669"/>
    <property type="project" value="InterPro"/>
</dbReference>
<dbReference type="InterPro" id="IPR015797">
    <property type="entry name" value="NUDIX_hydrolase-like_dom_sf"/>
</dbReference>
<dbReference type="PANTHER" id="PTHR12318">
    <property type="entry name" value="TESTOSTERONE-REGULATED PROTEIN RP2"/>
    <property type="match status" value="1"/>
</dbReference>
<gene>
    <name evidence="8" type="ORF">CLF_102500</name>
</gene>
<dbReference type="GO" id="GO:0005739">
    <property type="term" value="C:mitochondrion"/>
    <property type="evidence" value="ECO:0007669"/>
    <property type="project" value="TreeGrafter"/>
</dbReference>
<accession>G7YN28</accession>
<comment type="similarity">
    <text evidence="3">Belongs to the Nudix hydrolase family.</text>
</comment>
<evidence type="ECO:0000313" key="9">
    <source>
        <dbReference type="Proteomes" id="UP000008909"/>
    </source>
</evidence>
<evidence type="ECO:0000256" key="6">
    <source>
        <dbReference type="ARBA" id="ARBA00022842"/>
    </source>
</evidence>
<dbReference type="AlphaFoldDB" id="G7YN28"/>
<name>G7YN28_CLOSI</name>
<dbReference type="PANTHER" id="PTHR12318:SF0">
    <property type="entry name" value="ACYL-COENZYME A DIPHOSPHATASE NUDT19"/>
    <property type="match status" value="1"/>
</dbReference>
<keyword evidence="7" id="KW-0464">Manganese</keyword>
<keyword evidence="4" id="KW-0479">Metal-binding</keyword>
<sequence length="585" mass="66612">MRLSETRGLRLPERCLGTVGSTSDVGNLVTNYGIRYRWISRPNLLEYGCYSVISAGLVGWWPMPIEQITESEAMATNRARFVQGRTCIAILNLLPLRIVLVGMRASNFLQRWILSSLTVKLPAIACYKLPIRFCCGSLRNAASIIVAFDRAVRSDLDKHFTLQLYGTRVSEETQNFDIIMLQRPENYSSFKGKIVFPGGLVSSADFSRALWTDLLYKTTAGTQQLLTSPPMFSNLLRMFPSHNETSEYLNPAVGLRLCALRELFEETGLLLVAEQIPDDCAYTKVVVLNSVLLESWQKNVLQDPKRFSQLYRELGFYPPLSALKEWSNWLTPVQHTTRFDTLFFFVTINSVIVFDGTDAIKTTRWQNDEAQRLYADAPVAFLPAERRWFMPPQVYELGRLAQFPDISKLTTFAAERARLGCRRWTPVVSEVTIIGQKCSVVFLPGDQRYEEAVGRSDVKFTASDLAQDTERNRLLFSPDSTELVRYFVISPTSDVHNGSPERLPSEERVDRRRNRGFANESKLKNFEHSFLSDEDLEHCEDHLNEALKSPDEQYKSEATILHGKILYLQKGLTASLEVFGETRTV</sequence>
<comment type="cofactor">
    <cofactor evidence="1">
        <name>Mn(2+)</name>
        <dbReference type="ChEBI" id="CHEBI:29035"/>
    </cofactor>
</comment>
<evidence type="ECO:0000256" key="2">
    <source>
        <dbReference type="ARBA" id="ARBA00001946"/>
    </source>
</evidence>
<dbReference type="EMBL" id="DF143886">
    <property type="protein sequence ID" value="GAA54359.1"/>
    <property type="molecule type" value="Genomic_DNA"/>
</dbReference>
<organism evidence="8 9">
    <name type="scientific">Clonorchis sinensis</name>
    <name type="common">Chinese liver fluke</name>
    <dbReference type="NCBI Taxonomy" id="79923"/>
    <lineage>
        <taxon>Eukaryota</taxon>
        <taxon>Metazoa</taxon>
        <taxon>Spiralia</taxon>
        <taxon>Lophotrochozoa</taxon>
        <taxon>Platyhelminthes</taxon>
        <taxon>Trematoda</taxon>
        <taxon>Digenea</taxon>
        <taxon>Opisthorchiida</taxon>
        <taxon>Opisthorchiata</taxon>
        <taxon>Opisthorchiidae</taxon>
        <taxon>Clonorchis</taxon>
    </lineage>
</organism>